<reference evidence="1" key="2">
    <citation type="submission" date="2022-01" db="EMBL/GenBank/DDBJ databases">
        <authorList>
            <person name="Zivanovic Y."/>
            <person name="Moreira D."/>
            <person name="Lopez-Garcia P."/>
        </authorList>
    </citation>
    <scope>NUCLEOTIDE SEQUENCE</scope>
    <source>
        <strain evidence="1">G9</strain>
    </source>
</reference>
<evidence type="ECO:0000313" key="1">
    <source>
        <dbReference type="EMBL" id="MDG2992002.1"/>
    </source>
</evidence>
<keyword evidence="2" id="KW-1185">Reference proteome</keyword>
<dbReference type="RefSeq" id="WP_277867928.1">
    <property type="nucleotide sequence ID" value="NZ_JAKKUT010000006.1"/>
</dbReference>
<protein>
    <submittedName>
        <fullName evidence="1">Uncharacterized protein</fullName>
    </submittedName>
</protein>
<accession>A0ABT6F2F8</accession>
<sequence length="134" mass="15296">MSEIRRADQLLEKLTALEKRVGRILIRHKFGKKWEAMTEIEKAEVIAYCEQIIGEPQPLSHCTLRPNISLEISHLKVWSVSIECDCELTAHRISKWAATVSALVTLLEHSAGYRVRCLGLNPLAWRDALDRYAS</sequence>
<proteinExistence type="predicted"/>
<name>A0ABT6F2F8_9SYNE</name>
<comment type="caution">
    <text evidence="1">The sequence shown here is derived from an EMBL/GenBank/DDBJ whole genome shotgun (WGS) entry which is preliminary data.</text>
</comment>
<evidence type="ECO:0000313" key="2">
    <source>
        <dbReference type="Proteomes" id="UP001154265"/>
    </source>
</evidence>
<dbReference type="Proteomes" id="UP001154265">
    <property type="component" value="Unassembled WGS sequence"/>
</dbReference>
<reference evidence="1" key="1">
    <citation type="journal article" date="2022" name="Genome Biol. Evol.">
        <title>A New Gene Family Diagnostic for Intracellular Biomineralization of Amorphous Ca Carbonates by Cyanobacteria.</title>
        <authorList>
            <person name="Benzerara K."/>
            <person name="Duprat E."/>
            <person name="Bitard-Feildel T."/>
            <person name="Caumes G."/>
            <person name="Cassier-Chauvat C."/>
            <person name="Chauvat F."/>
            <person name="Dezi M."/>
            <person name="Diop S.I."/>
            <person name="Gaschignard G."/>
            <person name="Gorgen S."/>
            <person name="Gugger M."/>
            <person name="Lopez-Garcia P."/>
            <person name="Millet M."/>
            <person name="Skouri-Panet F."/>
            <person name="Moreira D."/>
            <person name="Callebaut I."/>
        </authorList>
    </citation>
    <scope>NUCLEOTIDE SEQUENCE</scope>
    <source>
        <strain evidence="1">G9</strain>
    </source>
</reference>
<organism evidence="1 2">
    <name type="scientific">Candidatus Synechococcus calcipolaris G9</name>
    <dbReference type="NCBI Taxonomy" id="1497997"/>
    <lineage>
        <taxon>Bacteria</taxon>
        <taxon>Bacillati</taxon>
        <taxon>Cyanobacteriota</taxon>
        <taxon>Cyanophyceae</taxon>
        <taxon>Synechococcales</taxon>
        <taxon>Synechococcaceae</taxon>
        <taxon>Synechococcus</taxon>
    </lineage>
</organism>
<dbReference type="EMBL" id="JAKKUT010000006">
    <property type="protein sequence ID" value="MDG2992002.1"/>
    <property type="molecule type" value="Genomic_DNA"/>
</dbReference>
<gene>
    <name evidence="1" type="ORF">L3556_13830</name>
</gene>